<name>A0ABX2B0U7_9BACT</name>
<proteinExistence type="predicted"/>
<accession>A0ABX2B0U7</accession>
<keyword evidence="1" id="KW-0732">Signal</keyword>
<sequence length="143" mass="16625">MRTIFIFLLFLSSIIGSKAQTFSINSLIGTKWEQIEENDAYTKTIIEFNDTAMIETVKFFVTKNTCHVSRPYYLSKEVPVSFNRNLVGKKTTGSYLVMLYKFNRMDYMTIKKITSDTLLLFHRQTNAIGGYAHTFVYKRIKST</sequence>
<evidence type="ECO:0000313" key="2">
    <source>
        <dbReference type="EMBL" id="NPE25046.1"/>
    </source>
</evidence>
<reference evidence="2 3" key="1">
    <citation type="submission" date="2020-05" db="EMBL/GenBank/DDBJ databases">
        <title>Distinct polysaccharide utilization as determinants for interspecies competition between intestinal Prevotella spp.</title>
        <authorList>
            <person name="Galvez E.J.C."/>
            <person name="Iljazovic A."/>
            <person name="Strowig T."/>
        </authorList>
    </citation>
    <scope>NUCLEOTIDE SEQUENCE [LARGE SCALE GENOMIC DNA]</scope>
    <source>
        <strain evidence="2 3">PCHR</strain>
    </source>
</reference>
<protein>
    <recommendedName>
        <fullName evidence="4">Lipocalin-like domain-containing protein</fullName>
    </recommendedName>
</protein>
<dbReference type="RefSeq" id="WP_172344527.1">
    <property type="nucleotide sequence ID" value="NZ_CASYYZ010000056.1"/>
</dbReference>
<evidence type="ECO:0008006" key="4">
    <source>
        <dbReference type="Google" id="ProtNLM"/>
    </source>
</evidence>
<dbReference type="Proteomes" id="UP000820977">
    <property type="component" value="Unassembled WGS sequence"/>
</dbReference>
<gene>
    <name evidence="2" type="ORF">HPS54_05865</name>
</gene>
<keyword evidence="3" id="KW-1185">Reference proteome</keyword>
<comment type="caution">
    <text evidence="2">The sequence shown here is derived from an EMBL/GenBank/DDBJ whole genome shotgun (WGS) entry which is preliminary data.</text>
</comment>
<evidence type="ECO:0000313" key="3">
    <source>
        <dbReference type="Proteomes" id="UP000820977"/>
    </source>
</evidence>
<feature type="signal peptide" evidence="1">
    <location>
        <begin position="1"/>
        <end position="19"/>
    </location>
</feature>
<evidence type="ECO:0000256" key="1">
    <source>
        <dbReference type="SAM" id="SignalP"/>
    </source>
</evidence>
<dbReference type="EMBL" id="JABKKJ010000006">
    <property type="protein sequence ID" value="NPE25046.1"/>
    <property type="molecule type" value="Genomic_DNA"/>
</dbReference>
<feature type="chain" id="PRO_5045107072" description="Lipocalin-like domain-containing protein" evidence="1">
    <location>
        <begin position="20"/>
        <end position="143"/>
    </location>
</feature>
<organism evidence="2 3">
    <name type="scientific">Xylanibacter caecicola</name>
    <dbReference type="NCBI Taxonomy" id="2736294"/>
    <lineage>
        <taxon>Bacteria</taxon>
        <taxon>Pseudomonadati</taxon>
        <taxon>Bacteroidota</taxon>
        <taxon>Bacteroidia</taxon>
        <taxon>Bacteroidales</taxon>
        <taxon>Prevotellaceae</taxon>
        <taxon>Xylanibacter</taxon>
    </lineage>
</organism>